<comment type="caution">
    <text evidence="9">The sequence shown here is derived from an EMBL/GenBank/DDBJ whole genome shotgun (WGS) entry which is preliminary data.</text>
</comment>
<keyword evidence="6" id="KW-0175">Coiled coil</keyword>
<evidence type="ECO:0000256" key="6">
    <source>
        <dbReference type="SAM" id="Coils"/>
    </source>
</evidence>
<reference evidence="9 10" key="1">
    <citation type="submission" date="2011-08" db="EMBL/GenBank/DDBJ databases">
        <title>The Genome Sequence of Oribacterium sp. ACB7.</title>
        <authorList>
            <consortium name="The Broad Institute Genome Sequencing Platform"/>
            <person name="Earl A."/>
            <person name="Ward D."/>
            <person name="Feldgarden M."/>
            <person name="Gevers D."/>
            <person name="Sizova M."/>
            <person name="Hazen A."/>
            <person name="Epstein S."/>
            <person name="Young S.K."/>
            <person name="Zeng Q."/>
            <person name="Gargeya S."/>
            <person name="Fitzgerald M."/>
            <person name="Haas B."/>
            <person name="Abouelleil A."/>
            <person name="Alvarado L."/>
            <person name="Arachchi H.M."/>
            <person name="Berlin A."/>
            <person name="Brown A."/>
            <person name="Chapman S.B."/>
            <person name="Chen Z."/>
            <person name="Dunbar C."/>
            <person name="Freedman E."/>
            <person name="Gearin G."/>
            <person name="Gellesch M."/>
            <person name="Goldberg J."/>
            <person name="Griggs A."/>
            <person name="Gujja S."/>
            <person name="Heiman D."/>
            <person name="Howarth C."/>
            <person name="Larson L."/>
            <person name="Lui A."/>
            <person name="MacDonald P.J.P."/>
            <person name="Montmayeur A."/>
            <person name="Murphy C."/>
            <person name="Neiman D."/>
            <person name="Pearson M."/>
            <person name="Priest M."/>
            <person name="Roberts A."/>
            <person name="Saif S."/>
            <person name="Shea T."/>
            <person name="Shenoy N."/>
            <person name="Sisk P."/>
            <person name="Stolte C."/>
            <person name="Sykes S."/>
            <person name="Wortman J."/>
            <person name="Nusbaum C."/>
            <person name="Birren B."/>
        </authorList>
    </citation>
    <scope>NUCLEOTIDE SEQUENCE [LARGE SCALE GENOMIC DNA]</scope>
    <source>
        <strain evidence="9 10">ACB7</strain>
    </source>
</reference>
<evidence type="ECO:0000259" key="8">
    <source>
        <dbReference type="Pfam" id="PF03176"/>
    </source>
</evidence>
<keyword evidence="5 7" id="KW-0472">Membrane</keyword>
<feature type="domain" description="Membrane transport protein MMPL" evidence="8">
    <location>
        <begin position="123"/>
        <end position="327"/>
    </location>
</feature>
<evidence type="ECO:0000256" key="5">
    <source>
        <dbReference type="ARBA" id="ARBA00023136"/>
    </source>
</evidence>
<feature type="transmembrane region" description="Helical" evidence="7">
    <location>
        <begin position="652"/>
        <end position="675"/>
    </location>
</feature>
<evidence type="ECO:0000256" key="1">
    <source>
        <dbReference type="ARBA" id="ARBA00004651"/>
    </source>
</evidence>
<dbReference type="HOGENOM" id="CLU_007352_0_0_9"/>
<dbReference type="RefSeq" id="WP_009536688.1">
    <property type="nucleotide sequence ID" value="NZ_JH414504.1"/>
</dbReference>
<feature type="transmembrane region" description="Helical" evidence="7">
    <location>
        <begin position="20"/>
        <end position="40"/>
    </location>
</feature>
<keyword evidence="3 7" id="KW-0812">Transmembrane</keyword>
<feature type="transmembrane region" description="Helical" evidence="7">
    <location>
        <begin position="620"/>
        <end position="640"/>
    </location>
</feature>
<protein>
    <recommendedName>
        <fullName evidence="8">Membrane transport protein MMPL domain-containing protein</fullName>
    </recommendedName>
</protein>
<accession>G9WVB8</accession>
<evidence type="ECO:0000256" key="7">
    <source>
        <dbReference type="SAM" id="Phobius"/>
    </source>
</evidence>
<dbReference type="Gene3D" id="1.20.1640.10">
    <property type="entry name" value="Multidrug efflux transporter AcrB transmembrane domain"/>
    <property type="match status" value="2"/>
</dbReference>
<proteinExistence type="predicted"/>
<dbReference type="EMBL" id="AFZD01000017">
    <property type="protein sequence ID" value="EHL11519.1"/>
    <property type="molecule type" value="Genomic_DNA"/>
</dbReference>
<dbReference type="SUPFAM" id="SSF82866">
    <property type="entry name" value="Multidrug efflux transporter AcrB transmembrane domain"/>
    <property type="match status" value="2"/>
</dbReference>
<gene>
    <name evidence="9" type="ORF">HMPREF9624_00852</name>
</gene>
<feature type="transmembrane region" description="Helical" evidence="7">
    <location>
        <begin position="234"/>
        <end position="256"/>
    </location>
</feature>
<feature type="transmembrane region" description="Helical" evidence="7">
    <location>
        <begin position="350"/>
        <end position="371"/>
    </location>
</feature>
<evidence type="ECO:0000256" key="2">
    <source>
        <dbReference type="ARBA" id="ARBA00022475"/>
    </source>
</evidence>
<feature type="coiled-coil region" evidence="6">
    <location>
        <begin position="675"/>
        <end position="709"/>
    </location>
</feature>
<feature type="transmembrane region" description="Helical" evidence="7">
    <location>
        <begin position="202"/>
        <end position="222"/>
    </location>
</feature>
<sequence length="717" mass="79160">MSFSEKCANFIVKKREKIGLGFLLMLIVSLFLSFFVEINYDLSKYLPDWSLTEQGIHKMEETFGYPGTARVMIKNVTMGEALNYKNQIEEISGVDRVSFHTGENGAFAPNYMEGKTEDLDYKDGNALFHIVFVNGDSDLKTKAAVQEIEDLLGDKAVYAGLAVQSKTVEEQVSGQMGFILGLGITFIFLILLLMTNSYGEPILFLLTILVAVGLNRGTNVFLGKVSFITNNVAAILQIAVSMDYAIFLLHSFELGLSKGMEKEKALSFAVGKSLNTILASSLTTVGGFLALCAMQFGIGMDMGLVLAKGVVLSLLTVIFFMPALLLRMWNFVEKTRHKSFLPSFRSLSNLAYHVSPLVLVLTLLLAFPLNIMQGMNNFRFSSSAVVMGEGTKISEMAEEIDSVFGEENLLIAIYPSGRNDMESALGGTLKSLPFVKSVQSLSTALPEGVPEFMTPKSSLDLVRKDGYSRMVITLNLPGESEASYKAVNTVRQILKDYTGSDSYLVGDTTATMDMENILRSDNARVNTISLIIIFLVVMFSFKSALYAFVAMVPIEMAIMTNMSFSYLEGSQMIFIGFVVVSSIQLGATVDYAILALDHFKEEREKKERKEAISAAIRKSLSSLLVSGSILTVVGYVIYFISSVPAIGQLGKLIGRGALCSLFYVVFLLPGLLRVLDKALIRKEKIKELVKEKREKLKESEEIQEKQEVQEIQEKKTT</sequence>
<comment type="subcellular location">
    <subcellularLocation>
        <location evidence="1">Cell membrane</location>
        <topology evidence="1">Multi-pass membrane protein</topology>
    </subcellularLocation>
</comment>
<evidence type="ECO:0000313" key="9">
    <source>
        <dbReference type="EMBL" id="EHL11519.1"/>
    </source>
</evidence>
<keyword evidence="4 7" id="KW-1133">Transmembrane helix</keyword>
<dbReference type="Pfam" id="PF03176">
    <property type="entry name" value="MMPL"/>
    <property type="match status" value="2"/>
</dbReference>
<evidence type="ECO:0000313" key="10">
    <source>
        <dbReference type="Proteomes" id="UP000003527"/>
    </source>
</evidence>
<feature type="transmembrane region" description="Helical" evidence="7">
    <location>
        <begin position="277"/>
        <end position="298"/>
    </location>
</feature>
<keyword evidence="10" id="KW-1185">Reference proteome</keyword>
<evidence type="ECO:0000256" key="3">
    <source>
        <dbReference type="ARBA" id="ARBA00022692"/>
    </source>
</evidence>
<feature type="transmembrane region" description="Helical" evidence="7">
    <location>
        <begin position="310"/>
        <end position="329"/>
    </location>
</feature>
<dbReference type="InterPro" id="IPR004869">
    <property type="entry name" value="MMPL_dom"/>
</dbReference>
<keyword evidence="2" id="KW-1003">Cell membrane</keyword>
<organism evidence="9 10">
    <name type="scientific">Oribacterium asaccharolyticum ACB7</name>
    <dbReference type="NCBI Taxonomy" id="796944"/>
    <lineage>
        <taxon>Bacteria</taxon>
        <taxon>Bacillati</taxon>
        <taxon>Bacillota</taxon>
        <taxon>Clostridia</taxon>
        <taxon>Lachnospirales</taxon>
        <taxon>Lachnospiraceae</taxon>
        <taxon>Oribacterium</taxon>
    </lineage>
</organism>
<feature type="transmembrane region" description="Helical" evidence="7">
    <location>
        <begin position="523"/>
        <end position="541"/>
    </location>
</feature>
<dbReference type="Proteomes" id="UP000003527">
    <property type="component" value="Unassembled WGS sequence"/>
</dbReference>
<evidence type="ECO:0000256" key="4">
    <source>
        <dbReference type="ARBA" id="ARBA00022989"/>
    </source>
</evidence>
<feature type="transmembrane region" description="Helical" evidence="7">
    <location>
        <begin position="573"/>
        <end position="599"/>
    </location>
</feature>
<dbReference type="PANTHER" id="PTHR33406">
    <property type="entry name" value="MEMBRANE PROTEIN MJ1562-RELATED"/>
    <property type="match status" value="1"/>
</dbReference>
<dbReference type="InterPro" id="IPR050545">
    <property type="entry name" value="Mycobact_MmpL"/>
</dbReference>
<name>G9WVB8_9FIRM</name>
<feature type="domain" description="Membrane transport protein MMPL" evidence="8">
    <location>
        <begin position="452"/>
        <end position="681"/>
    </location>
</feature>
<feature type="transmembrane region" description="Helical" evidence="7">
    <location>
        <begin position="176"/>
        <end position="195"/>
    </location>
</feature>
<dbReference type="PATRIC" id="fig|796944.3.peg.1581"/>
<dbReference type="PANTHER" id="PTHR33406:SF13">
    <property type="entry name" value="MEMBRANE PROTEIN YDFJ"/>
    <property type="match status" value="1"/>
</dbReference>
<dbReference type="GO" id="GO:0005886">
    <property type="term" value="C:plasma membrane"/>
    <property type="evidence" value="ECO:0007669"/>
    <property type="project" value="UniProtKB-SubCell"/>
</dbReference>
<dbReference type="AlphaFoldDB" id="G9WVB8"/>